<accession>A0A2T0JZE7</accession>
<reference evidence="2 3" key="1">
    <citation type="submission" date="2018-03" db="EMBL/GenBank/DDBJ databases">
        <title>Genomic Encyclopedia of Archaeal and Bacterial Type Strains, Phase II (KMG-II): from individual species to whole genera.</title>
        <authorList>
            <person name="Goeker M."/>
        </authorList>
    </citation>
    <scope>NUCLEOTIDE SEQUENCE [LARGE SCALE GENOMIC DNA]</scope>
    <source>
        <strain evidence="2 3">DSM 43146</strain>
    </source>
</reference>
<comment type="caution">
    <text evidence="2">The sequence shown here is derived from an EMBL/GenBank/DDBJ whole genome shotgun (WGS) entry which is preliminary data.</text>
</comment>
<dbReference type="Proteomes" id="UP000239415">
    <property type="component" value="Unassembled WGS sequence"/>
</dbReference>
<evidence type="ECO:0000313" key="3">
    <source>
        <dbReference type="Proteomes" id="UP000239415"/>
    </source>
</evidence>
<dbReference type="AlphaFoldDB" id="A0A2T0JZE7"/>
<dbReference type="RefSeq" id="WP_106328124.1">
    <property type="nucleotide sequence ID" value="NZ_BOMO01000022.1"/>
</dbReference>
<feature type="transmembrane region" description="Helical" evidence="1">
    <location>
        <begin position="368"/>
        <end position="389"/>
    </location>
</feature>
<feature type="transmembrane region" description="Helical" evidence="1">
    <location>
        <begin position="437"/>
        <end position="454"/>
    </location>
</feature>
<feature type="transmembrane region" description="Helical" evidence="1">
    <location>
        <begin position="286"/>
        <end position="312"/>
    </location>
</feature>
<evidence type="ECO:0008006" key="4">
    <source>
        <dbReference type="Google" id="ProtNLM"/>
    </source>
</evidence>
<keyword evidence="1" id="KW-0472">Membrane</keyword>
<feature type="transmembrane region" description="Helical" evidence="1">
    <location>
        <begin position="764"/>
        <end position="783"/>
    </location>
</feature>
<evidence type="ECO:0000313" key="2">
    <source>
        <dbReference type="EMBL" id="PRX15878.1"/>
    </source>
</evidence>
<dbReference type="EMBL" id="PVMZ01000022">
    <property type="protein sequence ID" value="PRX15878.1"/>
    <property type="molecule type" value="Genomic_DNA"/>
</dbReference>
<keyword evidence="1" id="KW-1133">Transmembrane helix</keyword>
<feature type="transmembrane region" description="Helical" evidence="1">
    <location>
        <begin position="395"/>
        <end position="416"/>
    </location>
</feature>
<dbReference type="OrthoDB" id="343744at2"/>
<feature type="transmembrane region" description="Helical" evidence="1">
    <location>
        <begin position="731"/>
        <end position="752"/>
    </location>
</feature>
<organism evidence="2 3">
    <name type="scientific">Actinoplanes italicus</name>
    <dbReference type="NCBI Taxonomy" id="113567"/>
    <lineage>
        <taxon>Bacteria</taxon>
        <taxon>Bacillati</taxon>
        <taxon>Actinomycetota</taxon>
        <taxon>Actinomycetes</taxon>
        <taxon>Micromonosporales</taxon>
        <taxon>Micromonosporaceae</taxon>
        <taxon>Actinoplanes</taxon>
    </lineage>
</organism>
<feature type="transmembrane region" description="Helical" evidence="1">
    <location>
        <begin position="332"/>
        <end position="356"/>
    </location>
</feature>
<proteinExistence type="predicted"/>
<gene>
    <name evidence="2" type="ORF">CLV67_122118</name>
</gene>
<evidence type="ECO:0000256" key="1">
    <source>
        <dbReference type="SAM" id="Phobius"/>
    </source>
</evidence>
<name>A0A2T0JZE7_9ACTN</name>
<protein>
    <recommendedName>
        <fullName evidence="4">FtsX-like permease family protein</fullName>
    </recommendedName>
</protein>
<keyword evidence="3" id="KW-1185">Reference proteome</keyword>
<keyword evidence="1" id="KW-0812">Transmembrane</keyword>
<feature type="transmembrane region" description="Helical" evidence="1">
    <location>
        <begin position="238"/>
        <end position="259"/>
    </location>
</feature>
<sequence>MTAVRLAVRFLRADRRLALSYLVLAFVPAFLCGAAVSIDKTYQRAVTQSVRGDFGAFAYAISDLRRESDLADRMVGRDDAVAVRFRTAQVERVGTPGAGVTADLGVVSGATHDISFGVLIAGRPAGRDEGMVISAEVARRLQIAVGDEVEVPNESGGGRTRILVRGIYVVPTRPGDLAGYLTGTSGATGRAQWFSDTDPFTDPRLRYLAADRSFGVRSAAGVLADEHEIAQSSVLSPFYLLPSFLAVLAVLAVTGLTAITRRRLLAAARGFAAAGGRAEPDWRFHVLAITMVTLAAALLGVVGAALACRVAGRQIGAVFGHYWVDTAAGWPQLAIFVVGVTAGAGLLSQVVLTISSRRAGHRPAGQRVTATAAVVAVAVGIVALVAPPTGGATSVWLTLIGGALLTAGTVVGLTTVAPLRPNAVRRLVVTNRRTLRASAAALGLTVFFAAWFSAHLHHSGAAPDAGLAGAAQPPGSLVLDRISHEDAGHLAALYPTGAARPAILTAPDETATGPRAVTPQAAECVASLKITTFSEMQERCDLGPARTPVNTVRFTDAPDAQVVGASDRPQVLADPELIQHGEVAVLQIDTDGTIRRTARLPAEPARWLGGILPGVVLDGVPPALDPFGLQQSASVMLVLPEFDSLTAPDQNRIRAAVERSARYAYLNDESSTDVTDRWLSLLLSWSALLLATMLAAATGGAFVAAQRTTRQLQCDVGVPLARRTGVGLRQLAVLGIAAVIGAAIGIVTAWHVNGGADSGYGLTWALPVAGVWLAVAVCAWRYGRRPDVYAHGW</sequence>
<feature type="transmembrane region" description="Helical" evidence="1">
    <location>
        <begin position="678"/>
        <end position="703"/>
    </location>
</feature>